<keyword evidence="4" id="KW-1185">Reference proteome</keyword>
<comment type="caution">
    <text evidence="3">The sequence shown here is derived from an EMBL/GenBank/DDBJ whole genome shotgun (WGS) entry which is preliminary data.</text>
</comment>
<accession>A0AAN7LVH4</accession>
<dbReference type="GO" id="GO:0080031">
    <property type="term" value="F:methyl salicylate esterase activity"/>
    <property type="evidence" value="ECO:0007669"/>
    <property type="project" value="TreeGrafter"/>
</dbReference>
<dbReference type="AlphaFoldDB" id="A0AAN7LVH4"/>
<dbReference type="PANTHER" id="PTHR10992:SF1083">
    <property type="entry name" value="METHYLESTERASE 1"/>
    <property type="match status" value="1"/>
</dbReference>
<dbReference type="GO" id="GO:0009694">
    <property type="term" value="P:jasmonic acid metabolic process"/>
    <property type="evidence" value="ECO:0007669"/>
    <property type="project" value="TreeGrafter"/>
</dbReference>
<name>A0AAN7LVH4_TRANT</name>
<feature type="compositionally biased region" description="Polar residues" evidence="2">
    <location>
        <begin position="21"/>
        <end position="34"/>
    </location>
</feature>
<evidence type="ECO:0000313" key="3">
    <source>
        <dbReference type="EMBL" id="KAK4793616.1"/>
    </source>
</evidence>
<dbReference type="Gene3D" id="3.40.50.1820">
    <property type="entry name" value="alpha/beta hydrolase"/>
    <property type="match status" value="1"/>
</dbReference>
<proteinExistence type="predicted"/>
<dbReference type="Proteomes" id="UP001346149">
    <property type="component" value="Unassembled WGS sequence"/>
</dbReference>
<evidence type="ECO:0000256" key="2">
    <source>
        <dbReference type="SAM" id="MobiDB-lite"/>
    </source>
</evidence>
<feature type="region of interest" description="Disordered" evidence="2">
    <location>
        <begin position="19"/>
        <end position="38"/>
    </location>
</feature>
<dbReference type="InterPro" id="IPR045889">
    <property type="entry name" value="MES/HNL"/>
</dbReference>
<dbReference type="GO" id="GO:0080032">
    <property type="term" value="F:methyl jasmonate esterase activity"/>
    <property type="evidence" value="ECO:0007669"/>
    <property type="project" value="TreeGrafter"/>
</dbReference>
<evidence type="ECO:0000256" key="1">
    <source>
        <dbReference type="ARBA" id="ARBA00022801"/>
    </source>
</evidence>
<dbReference type="EMBL" id="JAXQNO010000008">
    <property type="protein sequence ID" value="KAK4793616.1"/>
    <property type="molecule type" value="Genomic_DNA"/>
</dbReference>
<keyword evidence="1" id="KW-0378">Hydrolase</keyword>
<sequence length="116" mass="13064">MRVTNISSSRHILQGKFPKSAISTGQQRPPNFNQAEAAAAKESRQISINRPQHFVLVHGAWSWYKVKPRLEVRGHRVAVLDLTASGVSPRAIEEVFTFREYSQPLLDFLRDSVPPG</sequence>
<dbReference type="GO" id="GO:0009696">
    <property type="term" value="P:salicylic acid metabolic process"/>
    <property type="evidence" value="ECO:0007669"/>
    <property type="project" value="TreeGrafter"/>
</dbReference>
<organism evidence="3 4">
    <name type="scientific">Trapa natans</name>
    <name type="common">Water chestnut</name>
    <dbReference type="NCBI Taxonomy" id="22666"/>
    <lineage>
        <taxon>Eukaryota</taxon>
        <taxon>Viridiplantae</taxon>
        <taxon>Streptophyta</taxon>
        <taxon>Embryophyta</taxon>
        <taxon>Tracheophyta</taxon>
        <taxon>Spermatophyta</taxon>
        <taxon>Magnoliopsida</taxon>
        <taxon>eudicotyledons</taxon>
        <taxon>Gunneridae</taxon>
        <taxon>Pentapetalae</taxon>
        <taxon>rosids</taxon>
        <taxon>malvids</taxon>
        <taxon>Myrtales</taxon>
        <taxon>Lythraceae</taxon>
        <taxon>Trapa</taxon>
    </lineage>
</organism>
<dbReference type="GO" id="GO:0080030">
    <property type="term" value="F:methyl indole-3-acetate esterase activity"/>
    <property type="evidence" value="ECO:0007669"/>
    <property type="project" value="TreeGrafter"/>
</dbReference>
<dbReference type="SUPFAM" id="SSF53474">
    <property type="entry name" value="alpha/beta-Hydrolases"/>
    <property type="match status" value="1"/>
</dbReference>
<gene>
    <name evidence="3" type="ORF">SAY86_024051</name>
</gene>
<evidence type="ECO:0000313" key="4">
    <source>
        <dbReference type="Proteomes" id="UP001346149"/>
    </source>
</evidence>
<protein>
    <submittedName>
        <fullName evidence="3">Uncharacterized protein</fullName>
    </submittedName>
</protein>
<dbReference type="InterPro" id="IPR029058">
    <property type="entry name" value="AB_hydrolase_fold"/>
</dbReference>
<dbReference type="PANTHER" id="PTHR10992">
    <property type="entry name" value="METHYLESTERASE FAMILY MEMBER"/>
    <property type="match status" value="1"/>
</dbReference>
<reference evidence="3 4" key="1">
    <citation type="journal article" date="2023" name="Hortic Res">
        <title>Pangenome of water caltrop reveals structural variations and asymmetric subgenome divergence after allopolyploidization.</title>
        <authorList>
            <person name="Zhang X."/>
            <person name="Chen Y."/>
            <person name="Wang L."/>
            <person name="Yuan Y."/>
            <person name="Fang M."/>
            <person name="Shi L."/>
            <person name="Lu R."/>
            <person name="Comes H.P."/>
            <person name="Ma Y."/>
            <person name="Chen Y."/>
            <person name="Huang G."/>
            <person name="Zhou Y."/>
            <person name="Zheng Z."/>
            <person name="Qiu Y."/>
        </authorList>
    </citation>
    <scope>NUCLEOTIDE SEQUENCE [LARGE SCALE GENOMIC DNA]</scope>
    <source>
        <strain evidence="3">F231</strain>
    </source>
</reference>